<reference evidence="1" key="1">
    <citation type="submission" date="2022-08" db="EMBL/GenBank/DDBJ databases">
        <title>Chryseobacterium antibioticum,isolated from the rhizosphere soil of Pyrola in Tibet.</title>
        <authorList>
            <person name="Kan Y."/>
        </authorList>
    </citation>
    <scope>NUCLEOTIDE SEQUENCE</scope>
    <source>
        <strain evidence="1">Pc2-12</strain>
    </source>
</reference>
<name>A0ABT2INR1_9FLAO</name>
<dbReference type="RefSeq" id="WP_259831471.1">
    <property type="nucleotide sequence ID" value="NZ_JANZQH010000013.1"/>
</dbReference>
<sequence>MKNLRNQKSLSREQLKSITGGNVQGVCRLSNGGYVIRDCTLKCPNGGYPICPA</sequence>
<accession>A0ABT2INR1</accession>
<protein>
    <recommendedName>
        <fullName evidence="3">Bacteriocin</fullName>
    </recommendedName>
</protein>
<proteinExistence type="predicted"/>
<evidence type="ECO:0000313" key="1">
    <source>
        <dbReference type="EMBL" id="MCT2409837.1"/>
    </source>
</evidence>
<keyword evidence="2" id="KW-1185">Reference proteome</keyword>
<dbReference type="Proteomes" id="UP001142057">
    <property type="component" value="Unassembled WGS sequence"/>
</dbReference>
<dbReference type="EMBL" id="JANZQH010000013">
    <property type="protein sequence ID" value="MCT2409837.1"/>
    <property type="molecule type" value="Genomic_DNA"/>
</dbReference>
<gene>
    <name evidence="1" type="ORF">NZD88_19975</name>
</gene>
<organism evidence="1 2">
    <name type="scientific">Chryseobacterium pyrolae</name>
    <dbReference type="NCBI Taxonomy" id="2987481"/>
    <lineage>
        <taxon>Bacteria</taxon>
        <taxon>Pseudomonadati</taxon>
        <taxon>Bacteroidota</taxon>
        <taxon>Flavobacteriia</taxon>
        <taxon>Flavobacteriales</taxon>
        <taxon>Weeksellaceae</taxon>
        <taxon>Chryseobacterium group</taxon>
        <taxon>Chryseobacterium</taxon>
    </lineage>
</organism>
<evidence type="ECO:0000313" key="2">
    <source>
        <dbReference type="Proteomes" id="UP001142057"/>
    </source>
</evidence>
<evidence type="ECO:0008006" key="3">
    <source>
        <dbReference type="Google" id="ProtNLM"/>
    </source>
</evidence>
<comment type="caution">
    <text evidence="1">The sequence shown here is derived from an EMBL/GenBank/DDBJ whole genome shotgun (WGS) entry which is preliminary data.</text>
</comment>